<name>A0A562S9E3_9BACT</name>
<dbReference type="PROSITE" id="PS50110">
    <property type="entry name" value="RESPONSE_REGULATORY"/>
    <property type="match status" value="1"/>
</dbReference>
<feature type="domain" description="Response regulatory" evidence="2">
    <location>
        <begin position="4"/>
        <end position="132"/>
    </location>
</feature>
<keyword evidence="4" id="KW-1185">Reference proteome</keyword>
<dbReference type="Proteomes" id="UP000316167">
    <property type="component" value="Unassembled WGS sequence"/>
</dbReference>
<dbReference type="InterPro" id="IPR011006">
    <property type="entry name" value="CheY-like_superfamily"/>
</dbReference>
<evidence type="ECO:0000256" key="1">
    <source>
        <dbReference type="PROSITE-ProRule" id="PRU00169"/>
    </source>
</evidence>
<comment type="caution">
    <text evidence="3">The sequence shown here is derived from an EMBL/GenBank/DDBJ whole genome shotgun (WGS) entry which is preliminary data.</text>
</comment>
<dbReference type="EMBL" id="VLLE01000008">
    <property type="protein sequence ID" value="TWI78011.1"/>
    <property type="molecule type" value="Genomic_DNA"/>
</dbReference>
<dbReference type="OrthoDB" id="659223at2"/>
<dbReference type="AlphaFoldDB" id="A0A562S9E3"/>
<dbReference type="Gene3D" id="3.40.50.2300">
    <property type="match status" value="1"/>
</dbReference>
<proteinExistence type="predicted"/>
<accession>A0A562S9E3</accession>
<gene>
    <name evidence="3" type="ORF">IQ13_4255</name>
</gene>
<dbReference type="RefSeq" id="WP_144888709.1">
    <property type="nucleotide sequence ID" value="NZ_VLLE01000008.1"/>
</dbReference>
<dbReference type="SUPFAM" id="SSF52172">
    <property type="entry name" value="CheY-like"/>
    <property type="match status" value="1"/>
</dbReference>
<dbReference type="InterPro" id="IPR001789">
    <property type="entry name" value="Sig_transdc_resp-reg_receiver"/>
</dbReference>
<evidence type="ECO:0000313" key="4">
    <source>
        <dbReference type="Proteomes" id="UP000316167"/>
    </source>
</evidence>
<sequence length="221" mass="25711">MIDKVIIAEDHESANFSIEKTVAEFNVNNRDYVYYCDEAFNRIQLALQKGAPYDLLITDLGFDADGRDQKITDGYALIKAVRSIQPAIMVLVFTGEDRAVNINKLYKQYKIDAYVRKARNDIKELKQAFEALSKRETYYSHAVLQILRQGNSFEFEDFDVTVIRLLAEGYRQKEIESYLKAHHIEPNSLSKVEKRLKELRDELGFKKNEQLVLFCKERGLL</sequence>
<dbReference type="GO" id="GO:0000160">
    <property type="term" value="P:phosphorelay signal transduction system"/>
    <property type="evidence" value="ECO:0007669"/>
    <property type="project" value="InterPro"/>
</dbReference>
<reference evidence="3 4" key="1">
    <citation type="journal article" date="2015" name="Stand. Genomic Sci.">
        <title>Genomic Encyclopedia of Bacterial and Archaeal Type Strains, Phase III: the genomes of soil and plant-associated and newly described type strains.</title>
        <authorList>
            <person name="Whitman W.B."/>
            <person name="Woyke T."/>
            <person name="Klenk H.P."/>
            <person name="Zhou Y."/>
            <person name="Lilburn T.G."/>
            <person name="Beck B.J."/>
            <person name="De Vos P."/>
            <person name="Vandamme P."/>
            <person name="Eisen J.A."/>
            <person name="Garrity G."/>
            <person name="Hugenholtz P."/>
            <person name="Kyrpides N.C."/>
        </authorList>
    </citation>
    <scope>NUCLEOTIDE SEQUENCE [LARGE SCALE GENOMIC DNA]</scope>
    <source>
        <strain evidence="3 4">CGMCC 1.7271</strain>
    </source>
</reference>
<keyword evidence="3" id="KW-0238">DNA-binding</keyword>
<keyword evidence="1" id="KW-0597">Phosphoprotein</keyword>
<protein>
    <submittedName>
        <fullName evidence="3">DNA-binding NarL/FixJ family response regulator</fullName>
    </submittedName>
</protein>
<organism evidence="3 4">
    <name type="scientific">Lacibacter cauensis</name>
    <dbReference type="NCBI Taxonomy" id="510947"/>
    <lineage>
        <taxon>Bacteria</taxon>
        <taxon>Pseudomonadati</taxon>
        <taxon>Bacteroidota</taxon>
        <taxon>Chitinophagia</taxon>
        <taxon>Chitinophagales</taxon>
        <taxon>Chitinophagaceae</taxon>
        <taxon>Lacibacter</taxon>
    </lineage>
</organism>
<dbReference type="GO" id="GO:0003677">
    <property type="term" value="F:DNA binding"/>
    <property type="evidence" value="ECO:0007669"/>
    <property type="project" value="UniProtKB-KW"/>
</dbReference>
<feature type="modified residue" description="4-aspartylphosphate" evidence="1">
    <location>
        <position position="59"/>
    </location>
</feature>
<evidence type="ECO:0000313" key="3">
    <source>
        <dbReference type="EMBL" id="TWI78011.1"/>
    </source>
</evidence>
<evidence type="ECO:0000259" key="2">
    <source>
        <dbReference type="PROSITE" id="PS50110"/>
    </source>
</evidence>